<name>A0AAU8ADW1_9RHOB</name>
<feature type="domain" description="Hedgehog/Intein (Hint)" evidence="1">
    <location>
        <begin position="31"/>
        <end position="164"/>
    </location>
</feature>
<sequence>MEPKTVRRDDGMLPARHLESLGGHPAPLNALVAGTTVLTLDGALPVEVLSPGDRVITRDCGAVAVTALQRFTRTVPLVAIRAGCMGNSRPEGDLLLPERQEILLRGWRASALFGARRALVPLSRIIDGHFVSRVGPRLVPLVALCFEAPHILYADGLELASATPREAGRR</sequence>
<dbReference type="RefSeq" id="WP_353471919.1">
    <property type="nucleotide sequence ID" value="NZ_CP123384.1"/>
</dbReference>
<evidence type="ECO:0000259" key="1">
    <source>
        <dbReference type="Pfam" id="PF13403"/>
    </source>
</evidence>
<proteinExistence type="predicted"/>
<accession>A0AAU8ADW1</accession>
<evidence type="ECO:0000313" key="2">
    <source>
        <dbReference type="EMBL" id="XCC93095.1"/>
    </source>
</evidence>
<dbReference type="Pfam" id="PF13403">
    <property type="entry name" value="Hint_2"/>
    <property type="match status" value="1"/>
</dbReference>
<organism evidence="2">
    <name type="scientific">Alloyangia sp. H15</name>
    <dbReference type="NCBI Taxonomy" id="3029062"/>
    <lineage>
        <taxon>Bacteria</taxon>
        <taxon>Pseudomonadati</taxon>
        <taxon>Pseudomonadota</taxon>
        <taxon>Alphaproteobacteria</taxon>
        <taxon>Rhodobacterales</taxon>
        <taxon>Roseobacteraceae</taxon>
        <taxon>Alloyangia</taxon>
    </lineage>
</organism>
<dbReference type="EMBL" id="CP123384">
    <property type="protein sequence ID" value="XCC93095.1"/>
    <property type="molecule type" value="Genomic_DNA"/>
</dbReference>
<protein>
    <submittedName>
        <fullName evidence="2">Hint domain-containing protein</fullName>
    </submittedName>
</protein>
<dbReference type="InterPro" id="IPR028992">
    <property type="entry name" value="Hedgehog/Intein_dom"/>
</dbReference>
<reference evidence="2" key="1">
    <citation type="submission" date="2023-02" db="EMBL/GenBank/DDBJ databases">
        <title>Description and genomic characterization of Salipiger bruguierae sp. nov., isolated from the sediment of mangrove plant Bruguiera sexangula.</title>
        <authorList>
            <person name="Long M."/>
        </authorList>
    </citation>
    <scope>NUCLEOTIDE SEQUENCE</scope>
    <source>
        <strain evidence="2">H15</strain>
    </source>
</reference>
<dbReference type="AlphaFoldDB" id="A0AAU8ADW1"/>
<gene>
    <name evidence="2" type="ORF">PVT71_11480</name>
</gene>